<accession>G0QS58</accession>
<keyword evidence="1" id="KW-0812">Transmembrane</keyword>
<evidence type="ECO:0000313" key="2">
    <source>
        <dbReference type="EMBL" id="EGR31923.1"/>
    </source>
</evidence>
<name>G0QS58_ICHMU</name>
<feature type="transmembrane region" description="Helical" evidence="1">
    <location>
        <begin position="225"/>
        <end position="246"/>
    </location>
</feature>
<evidence type="ECO:0000256" key="1">
    <source>
        <dbReference type="SAM" id="Phobius"/>
    </source>
</evidence>
<keyword evidence="3" id="KW-1185">Reference proteome</keyword>
<dbReference type="RefSeq" id="XP_004035409.1">
    <property type="nucleotide sequence ID" value="XM_004035361.1"/>
</dbReference>
<dbReference type="OMA" id="DIRHKFS"/>
<protein>
    <recommendedName>
        <fullName evidence="4">Transmembrane protein</fullName>
    </recommendedName>
</protein>
<dbReference type="eggNOG" id="ENOG502SSBM">
    <property type="taxonomic scope" value="Eukaryota"/>
</dbReference>
<evidence type="ECO:0008006" key="4">
    <source>
        <dbReference type="Google" id="ProtNLM"/>
    </source>
</evidence>
<reference evidence="2 3" key="1">
    <citation type="submission" date="2011-07" db="EMBL/GenBank/DDBJ databases">
        <authorList>
            <person name="Coyne R."/>
            <person name="Brami D."/>
            <person name="Johnson J."/>
            <person name="Hostetler J."/>
            <person name="Hannick L."/>
            <person name="Clark T."/>
            <person name="Cassidy-Hanley D."/>
            <person name="Inman J."/>
        </authorList>
    </citation>
    <scope>NUCLEOTIDE SEQUENCE [LARGE SCALE GENOMIC DNA]</scope>
    <source>
        <strain evidence="2 3">G5</strain>
    </source>
</reference>
<dbReference type="Proteomes" id="UP000008983">
    <property type="component" value="Unassembled WGS sequence"/>
</dbReference>
<evidence type="ECO:0000313" key="3">
    <source>
        <dbReference type="Proteomes" id="UP000008983"/>
    </source>
</evidence>
<dbReference type="GeneID" id="14908074"/>
<dbReference type="EMBL" id="GL983807">
    <property type="protein sequence ID" value="EGR31923.1"/>
    <property type="molecule type" value="Genomic_DNA"/>
</dbReference>
<keyword evidence="1" id="KW-1133">Transmembrane helix</keyword>
<dbReference type="InParanoid" id="G0QS58"/>
<keyword evidence="1" id="KW-0472">Membrane</keyword>
<organism evidence="2 3">
    <name type="scientific">Ichthyophthirius multifiliis</name>
    <name type="common">White spot disease agent</name>
    <name type="synonym">Ich</name>
    <dbReference type="NCBI Taxonomy" id="5932"/>
    <lineage>
        <taxon>Eukaryota</taxon>
        <taxon>Sar</taxon>
        <taxon>Alveolata</taxon>
        <taxon>Ciliophora</taxon>
        <taxon>Intramacronucleata</taxon>
        <taxon>Oligohymenophorea</taxon>
        <taxon>Hymenostomatida</taxon>
        <taxon>Ophryoglenina</taxon>
        <taxon>Ichthyophthirius</taxon>
    </lineage>
</organism>
<dbReference type="OrthoDB" id="311089at2759"/>
<dbReference type="AlphaFoldDB" id="G0QS58"/>
<sequence length="343" mass="39708">MDFDNCNYVINNAQQLIRLLLGQANTDNSCNENGCIEQNDLSFYTVQAFNKNYPSYDQLDPFVENGQKILYYQVLPIKIKLLEGIDINETVNQEPVQIKLVQKNIPKYFFGGKDIRYKFQNEVTDDDYDRSQGEVNVQPVIKEKTYQFSSLTSTLPFFKSKFFLSFISNNFDNIKAQSISDYFVPPKILDNSVFVYHAQKLGNTYRVFRGAEGIVLPIVALGFTYPLFSLFFAIPTYILCANAFIYEASRRLVIRMDILPHLEMVSIQRVGSFGILYSKLHRIQDLEYVPFESVEKEENYLWAIGGHGVDNHLIFRDKITNEFLYFDKTGVWDAKGLDHPLLN</sequence>
<proteinExistence type="predicted"/>
<dbReference type="STRING" id="857967.G0QS58"/>
<gene>
    <name evidence="2" type="ORF">IMG5_099510</name>
</gene>